<dbReference type="Proteomes" id="UP000574769">
    <property type="component" value="Unassembled WGS sequence"/>
</dbReference>
<dbReference type="EMBL" id="JACHNY010000006">
    <property type="protein sequence ID" value="MBB4618843.1"/>
    <property type="molecule type" value="Genomic_DNA"/>
</dbReference>
<dbReference type="RefSeq" id="WP_184116087.1">
    <property type="nucleotide sequence ID" value="NZ_JACHNY010000006.1"/>
</dbReference>
<dbReference type="InterPro" id="IPR051910">
    <property type="entry name" value="ComF/GntX_DNA_util-trans"/>
</dbReference>
<feature type="domain" description="Double zinc ribbon" evidence="2">
    <location>
        <begin position="14"/>
        <end position="72"/>
    </location>
</feature>
<sequence length="244" mass="26260">MPLRPIAGVVRTIIALLLPPRCPGCGEPVGADHRFCATCWTGLRFLAPPWCACCHAPFDYDRGAGARCAACLARPPRHAGIRAAVAYGPVAGALAVRLKHGGQIALAETMARAMARLMPEGADLLVPVPLHRWRLWRRGFNQSALIAAALARRSGVRHDPFVLRRLRATRLLRGLGRRARARAVRGVFAVRPADRDRVRGRAVVLVDDVHTTGATADGCTRALLAAGARSVTILCWARVVASDD</sequence>
<keyword evidence="4" id="KW-1185">Reference proteome</keyword>
<comment type="caution">
    <text evidence="3">The sequence shown here is derived from an EMBL/GenBank/DDBJ whole genome shotgun (WGS) entry which is preliminary data.</text>
</comment>
<gene>
    <name evidence="3" type="ORF">GGQ96_002989</name>
</gene>
<dbReference type="CDD" id="cd06223">
    <property type="entry name" value="PRTases_typeI"/>
    <property type="match status" value="1"/>
</dbReference>
<dbReference type="InterPro" id="IPR044005">
    <property type="entry name" value="DZR_2"/>
</dbReference>
<evidence type="ECO:0000313" key="4">
    <source>
        <dbReference type="Proteomes" id="UP000574769"/>
    </source>
</evidence>
<accession>A0A7W7EYK3</accession>
<proteinExistence type="inferred from homology"/>
<dbReference type="PANTHER" id="PTHR47505:SF1">
    <property type="entry name" value="DNA UTILIZATION PROTEIN YHGH"/>
    <property type="match status" value="1"/>
</dbReference>
<dbReference type="InterPro" id="IPR000836">
    <property type="entry name" value="PRTase_dom"/>
</dbReference>
<dbReference type="InterPro" id="IPR029057">
    <property type="entry name" value="PRTase-like"/>
</dbReference>
<organism evidence="3 4">
    <name type="scientific">Sphingomonas abaci</name>
    <dbReference type="NCBI Taxonomy" id="237611"/>
    <lineage>
        <taxon>Bacteria</taxon>
        <taxon>Pseudomonadati</taxon>
        <taxon>Pseudomonadota</taxon>
        <taxon>Alphaproteobacteria</taxon>
        <taxon>Sphingomonadales</taxon>
        <taxon>Sphingomonadaceae</taxon>
        <taxon>Sphingomonas</taxon>
    </lineage>
</organism>
<dbReference type="AlphaFoldDB" id="A0A7W7EYK3"/>
<dbReference type="Gene3D" id="3.40.50.2020">
    <property type="match status" value="1"/>
</dbReference>
<evidence type="ECO:0000259" key="2">
    <source>
        <dbReference type="Pfam" id="PF18912"/>
    </source>
</evidence>
<evidence type="ECO:0000313" key="3">
    <source>
        <dbReference type="EMBL" id="MBB4618843.1"/>
    </source>
</evidence>
<protein>
    <submittedName>
        <fullName evidence="3">ComF family protein</fullName>
    </submittedName>
</protein>
<dbReference type="Pfam" id="PF18912">
    <property type="entry name" value="DZR_2"/>
    <property type="match status" value="1"/>
</dbReference>
<name>A0A7W7EYK3_9SPHN</name>
<dbReference type="PANTHER" id="PTHR47505">
    <property type="entry name" value="DNA UTILIZATION PROTEIN YHGH"/>
    <property type="match status" value="1"/>
</dbReference>
<dbReference type="SUPFAM" id="SSF53271">
    <property type="entry name" value="PRTase-like"/>
    <property type="match status" value="1"/>
</dbReference>
<evidence type="ECO:0000256" key="1">
    <source>
        <dbReference type="ARBA" id="ARBA00008007"/>
    </source>
</evidence>
<comment type="similarity">
    <text evidence="1">Belongs to the ComF/GntX family.</text>
</comment>
<reference evidence="3 4" key="1">
    <citation type="submission" date="2020-08" db="EMBL/GenBank/DDBJ databases">
        <title>Genomic Encyclopedia of Type Strains, Phase IV (KMG-IV): sequencing the most valuable type-strain genomes for metagenomic binning, comparative biology and taxonomic classification.</title>
        <authorList>
            <person name="Goeker M."/>
        </authorList>
    </citation>
    <scope>NUCLEOTIDE SEQUENCE [LARGE SCALE GENOMIC DNA]</scope>
    <source>
        <strain evidence="3 4">DSM 15867</strain>
    </source>
</reference>